<dbReference type="InterPro" id="IPR031849">
    <property type="entry name" value="DUF5069"/>
</dbReference>
<evidence type="ECO:0000259" key="1">
    <source>
        <dbReference type="Pfam" id="PF16798"/>
    </source>
</evidence>
<evidence type="ECO:0000313" key="3">
    <source>
        <dbReference type="Proteomes" id="UP000594688"/>
    </source>
</evidence>
<dbReference type="Proteomes" id="UP000594688">
    <property type="component" value="Chromosome"/>
</dbReference>
<protein>
    <submittedName>
        <fullName evidence="2">DUF5069 domain-containing protein</fullName>
    </submittedName>
</protein>
<dbReference type="KEGG" id="nli:G3M70_15010"/>
<name>A0A7T0BY68_9BACT</name>
<accession>A0A7T0BY68</accession>
<dbReference type="EMBL" id="CP048685">
    <property type="protein sequence ID" value="QPJ63113.1"/>
    <property type="molecule type" value="Genomic_DNA"/>
</dbReference>
<proteinExistence type="predicted"/>
<sequence>MQEVLDLNIRNPRQPRDSWAGMVWIPRMADKARAARVGTLGEFMYPCPMDKIILGCLKLDAGKFGDLAEKLSDEELSSWFQDHLKNAPENEIEKANQALLTKQPDTPEKWEKFYAIRDELAPDRTDINTWAALIELEENQA</sequence>
<dbReference type="AlphaFoldDB" id="A0A7T0BY68"/>
<feature type="domain" description="DUF5069" evidence="1">
    <location>
        <begin position="11"/>
        <end position="139"/>
    </location>
</feature>
<gene>
    <name evidence="2" type="ORF">G3M70_15010</name>
</gene>
<reference evidence="2 3" key="1">
    <citation type="submission" date="2020-02" db="EMBL/GenBank/DDBJ databases">
        <title>Genomic and physiological characterization of two novel Nitrospinaceae genera.</title>
        <authorList>
            <person name="Mueller A.J."/>
            <person name="Jung M.-Y."/>
            <person name="Strachan C.R."/>
            <person name="Herbold C.W."/>
            <person name="Kirkegaard R.H."/>
            <person name="Daims H."/>
        </authorList>
    </citation>
    <scope>NUCLEOTIDE SEQUENCE [LARGE SCALE GENOMIC DNA]</scope>
    <source>
        <strain evidence="2">EB</strain>
    </source>
</reference>
<organism evidence="2 3">
    <name type="scientific">Candidatus Nitronauta litoralis</name>
    <dbReference type="NCBI Taxonomy" id="2705533"/>
    <lineage>
        <taxon>Bacteria</taxon>
        <taxon>Pseudomonadati</taxon>
        <taxon>Nitrospinota/Tectimicrobiota group</taxon>
        <taxon>Nitrospinota</taxon>
        <taxon>Nitrospinia</taxon>
        <taxon>Nitrospinales</taxon>
        <taxon>Nitrospinaceae</taxon>
        <taxon>Candidatus Nitronauta</taxon>
    </lineage>
</organism>
<dbReference type="Pfam" id="PF16798">
    <property type="entry name" value="DUF5069"/>
    <property type="match status" value="1"/>
</dbReference>
<evidence type="ECO:0000313" key="2">
    <source>
        <dbReference type="EMBL" id="QPJ63113.1"/>
    </source>
</evidence>